<dbReference type="InterPro" id="IPR053465">
    <property type="entry name" value="Sortase_Class_E"/>
</dbReference>
<dbReference type="InterPro" id="IPR005754">
    <property type="entry name" value="Sortase"/>
</dbReference>
<dbReference type="Pfam" id="PF04203">
    <property type="entry name" value="Sortase"/>
    <property type="match status" value="1"/>
</dbReference>
<keyword evidence="3" id="KW-1133">Transmembrane helix</keyword>
<dbReference type="EMBL" id="LT629792">
    <property type="protein sequence ID" value="SDT85520.1"/>
    <property type="molecule type" value="Genomic_DNA"/>
</dbReference>
<feature type="transmembrane region" description="Helical" evidence="3">
    <location>
        <begin position="24"/>
        <end position="45"/>
    </location>
</feature>
<dbReference type="SUPFAM" id="SSF63817">
    <property type="entry name" value="Sortase"/>
    <property type="match status" value="1"/>
</dbReference>
<evidence type="ECO:0000256" key="2">
    <source>
        <dbReference type="SAM" id="MobiDB-lite"/>
    </source>
</evidence>
<keyword evidence="3" id="KW-0472">Membrane</keyword>
<dbReference type="NCBIfam" id="NF033747">
    <property type="entry name" value="class_E_sortase"/>
    <property type="match status" value="1"/>
</dbReference>
<evidence type="ECO:0000313" key="4">
    <source>
        <dbReference type="EMBL" id="SDT85520.1"/>
    </source>
</evidence>
<dbReference type="Gene3D" id="2.40.260.10">
    <property type="entry name" value="Sortase"/>
    <property type="match status" value="1"/>
</dbReference>
<keyword evidence="3" id="KW-0812">Transmembrane</keyword>
<evidence type="ECO:0000256" key="3">
    <source>
        <dbReference type="SAM" id="Phobius"/>
    </source>
</evidence>
<accession>A0ABY0V4Q9</accession>
<dbReference type="Proteomes" id="UP000198976">
    <property type="component" value="Chromosome I"/>
</dbReference>
<evidence type="ECO:0000313" key="5">
    <source>
        <dbReference type="Proteomes" id="UP000198976"/>
    </source>
</evidence>
<dbReference type="NCBIfam" id="TIGR01076">
    <property type="entry name" value="sortase_fam"/>
    <property type="match status" value="1"/>
</dbReference>
<protein>
    <submittedName>
        <fullName evidence="4">Sortase A</fullName>
    </submittedName>
</protein>
<name>A0ABY0V4Q9_9ACTO</name>
<dbReference type="InterPro" id="IPR023365">
    <property type="entry name" value="Sortase_dom-sf"/>
</dbReference>
<sequence length="253" mass="28032">MASSGTPAHVRRIESAPASLPTRIIGVIGELLITVAIILGLFAFWQLFWTSYQVSGPAQETVLQFEQEHQAPQKSGERRTDEPPAIDQPAPGEVYGVVHVPKWNWAKIPLAEGTTPDVLAKAYAGHYVETAQPGALGNFSVAGHRRTYGNNFRFIDRLEPGDQVVVETANTYYVYTMDNFEIYSADDETNIKTIAPVPGDLSFSETPTERWMTMTTCHPEWSNTERYIVHLKLDSWTPKETGVPAALASEPAK</sequence>
<dbReference type="RefSeq" id="WP_082628640.1">
    <property type="nucleotide sequence ID" value="NZ_LT629792.1"/>
</dbReference>
<gene>
    <name evidence="4" type="ORF">SAMN04489714_0086</name>
</gene>
<keyword evidence="5" id="KW-1185">Reference proteome</keyword>
<proteinExistence type="predicted"/>
<reference evidence="4 5" key="1">
    <citation type="submission" date="2016-10" db="EMBL/GenBank/DDBJ databases">
        <authorList>
            <person name="Varghese N."/>
            <person name="Submissions S."/>
        </authorList>
    </citation>
    <scope>NUCLEOTIDE SEQUENCE [LARGE SCALE GENOMIC DNA]</scope>
    <source>
        <strain evidence="4 5">DSM 9169</strain>
    </source>
</reference>
<dbReference type="CDD" id="cd05830">
    <property type="entry name" value="Sortase_E"/>
    <property type="match status" value="1"/>
</dbReference>
<evidence type="ECO:0000256" key="1">
    <source>
        <dbReference type="ARBA" id="ARBA00022801"/>
    </source>
</evidence>
<dbReference type="InterPro" id="IPR042003">
    <property type="entry name" value="Sortase_E"/>
</dbReference>
<keyword evidence="1" id="KW-0378">Hydrolase</keyword>
<organism evidence="4 5">
    <name type="scientific">Schaalia radingae</name>
    <dbReference type="NCBI Taxonomy" id="131110"/>
    <lineage>
        <taxon>Bacteria</taxon>
        <taxon>Bacillati</taxon>
        <taxon>Actinomycetota</taxon>
        <taxon>Actinomycetes</taxon>
        <taxon>Actinomycetales</taxon>
        <taxon>Actinomycetaceae</taxon>
        <taxon>Schaalia</taxon>
    </lineage>
</organism>
<feature type="region of interest" description="Disordered" evidence="2">
    <location>
        <begin position="67"/>
        <end position="92"/>
    </location>
</feature>
<feature type="compositionally biased region" description="Basic and acidic residues" evidence="2">
    <location>
        <begin position="67"/>
        <end position="82"/>
    </location>
</feature>